<feature type="binding site" evidence="5">
    <location>
        <position position="100"/>
    </location>
    <ligand>
        <name>Fe cation</name>
        <dbReference type="ChEBI" id="CHEBI:24875"/>
    </ligand>
</feature>
<dbReference type="PANTHER" id="PTHR48078:SF17">
    <property type="entry name" value="THREONINE DEHYDRATASE"/>
    <property type="match status" value="1"/>
</dbReference>
<dbReference type="InterPro" id="IPR036052">
    <property type="entry name" value="TrpB-like_PALP_sf"/>
</dbReference>
<dbReference type="EMBL" id="QYUJ01000014">
    <property type="protein sequence ID" value="RJF72900.1"/>
    <property type="molecule type" value="Genomic_DNA"/>
</dbReference>
<dbReference type="SUPFAM" id="SSF53686">
    <property type="entry name" value="Tryptophan synthase beta subunit-like PLP-dependent enzymes"/>
    <property type="match status" value="1"/>
</dbReference>
<evidence type="ECO:0000256" key="2">
    <source>
        <dbReference type="ARBA" id="ARBA00010759"/>
    </source>
</evidence>
<dbReference type="GO" id="GO:0003941">
    <property type="term" value="F:L-serine ammonia-lyase activity"/>
    <property type="evidence" value="ECO:0007669"/>
    <property type="project" value="TreeGrafter"/>
</dbReference>
<dbReference type="CDD" id="cd00487">
    <property type="entry name" value="Pep_deformylase"/>
    <property type="match status" value="1"/>
</dbReference>
<keyword evidence="5" id="KW-0479">Metal-binding</keyword>
<dbReference type="Pfam" id="PF01327">
    <property type="entry name" value="Pep_deformylase"/>
    <property type="match status" value="1"/>
</dbReference>
<comment type="cofactor">
    <cofactor evidence="5">
        <name>Fe(2+)</name>
        <dbReference type="ChEBI" id="CHEBI:29033"/>
    </cofactor>
    <text evidence="5">Binds 1 Fe(2+) ion.</text>
</comment>
<comment type="cofactor">
    <cofactor evidence="1">
        <name>pyridoxal 5'-phosphate</name>
        <dbReference type="ChEBI" id="CHEBI:597326"/>
    </cofactor>
</comment>
<gene>
    <name evidence="5" type="primary">def</name>
    <name evidence="7" type="ORF">D3875_16460</name>
</gene>
<accession>A0A418V9Y9</accession>
<dbReference type="Gene3D" id="3.90.45.10">
    <property type="entry name" value="Peptide deformylase"/>
    <property type="match status" value="1"/>
</dbReference>
<dbReference type="HAMAP" id="MF_00163">
    <property type="entry name" value="Pep_deformylase"/>
    <property type="match status" value="1"/>
</dbReference>
<sequence length="497" mass="53863">MPGMTSPDLRPILTVPHPVLREKALPVSFNEPELAVEVAALHAALNDFRERMGFGRAIAAPQIGILKRLIALNLGAGPVTIINPEIFWRSDEQFEVWDDCLSIPDVVVRVKRHTSISLTYQDEQGRKREWINLPPDLSELLQHEIDHLDGILMTDRAHGPDALQPMARHAELVGEGRPRHRLSLENIRQSAGVIDPVFLNSPQFNCEPLSAALGCELTLKLEFTNPIRSFKGRGASYLIRQLTAQGDHRLVVCGSAGNFGQAMAYACRAAERDIVIFASVNANPLKVERMRLLGAEVRQAGEDFDAAKEAAQAFAHQTGALMIEDGRQEAVSEGHGTIGLELLKQAGLYDAITIPLGNGALLNGVGRWFKAASPATRVVGVSASGASAMRESWQTGQLVQPQSVNTIADGIAVRVPIPEAVADMQGSVDSVLLVDDSHLIQAMQLLYRHGGLLVEPSGAAGVAALLAYPEQFQGKKVATLLCGSNLTETQIREWILN</sequence>
<protein>
    <recommendedName>
        <fullName evidence="5">Peptide deformylase</fullName>
        <shortName evidence="5">PDF</shortName>
        <ecNumber evidence="5">3.5.1.88</ecNumber>
    </recommendedName>
    <alternativeName>
        <fullName evidence="5">Polypeptide deformylase</fullName>
    </alternativeName>
</protein>
<dbReference type="Pfam" id="PF00291">
    <property type="entry name" value="PALP"/>
    <property type="match status" value="1"/>
</dbReference>
<evidence type="ECO:0000256" key="4">
    <source>
        <dbReference type="ARBA" id="ARBA00023239"/>
    </source>
</evidence>
<dbReference type="InterPro" id="IPR023635">
    <property type="entry name" value="Peptide_deformylase"/>
</dbReference>
<comment type="function">
    <text evidence="5">Removes the formyl group from the N-terminal Met of newly synthesized proteins. Requires at least a dipeptide for an efficient rate of reaction. N-terminal L-methionine is a prerequisite for activity but the enzyme has broad specificity at other positions.</text>
</comment>
<feature type="active site" evidence="5">
    <location>
        <position position="144"/>
    </location>
</feature>
<dbReference type="AlphaFoldDB" id="A0A418V9Y9"/>
<comment type="similarity">
    <text evidence="2 5">Belongs to the polypeptide deformylase family.</text>
</comment>
<dbReference type="Proteomes" id="UP000286287">
    <property type="component" value="Unassembled WGS sequence"/>
</dbReference>
<dbReference type="GO" id="GO:0006565">
    <property type="term" value="P:L-serine catabolic process"/>
    <property type="evidence" value="ECO:0007669"/>
    <property type="project" value="TreeGrafter"/>
</dbReference>
<comment type="caution">
    <text evidence="7">The sequence shown here is derived from an EMBL/GenBank/DDBJ whole genome shotgun (WGS) entry which is preliminary data.</text>
</comment>
<proteinExistence type="inferred from homology"/>
<dbReference type="InterPro" id="IPR050147">
    <property type="entry name" value="Ser/Thr_Dehydratase"/>
</dbReference>
<dbReference type="EC" id="3.5.1.88" evidence="5"/>
<keyword evidence="3" id="KW-0663">Pyridoxal phosphate</keyword>
<evidence type="ECO:0000256" key="1">
    <source>
        <dbReference type="ARBA" id="ARBA00001933"/>
    </source>
</evidence>
<feature type="binding site" evidence="5">
    <location>
        <position position="147"/>
    </location>
    <ligand>
        <name>Fe cation</name>
        <dbReference type="ChEBI" id="CHEBI:24875"/>
    </ligand>
</feature>
<feature type="binding site" evidence="5">
    <location>
        <position position="143"/>
    </location>
    <ligand>
        <name>Fe cation</name>
        <dbReference type="ChEBI" id="CHEBI:24875"/>
    </ligand>
</feature>
<keyword evidence="4" id="KW-0456">Lyase</keyword>
<keyword evidence="5" id="KW-0378">Hydrolase</keyword>
<dbReference type="InterPro" id="IPR036821">
    <property type="entry name" value="Peptide_deformylase_sf"/>
</dbReference>
<evidence type="ECO:0000256" key="3">
    <source>
        <dbReference type="ARBA" id="ARBA00022898"/>
    </source>
</evidence>
<dbReference type="Gene3D" id="3.40.50.1100">
    <property type="match status" value="2"/>
</dbReference>
<dbReference type="PANTHER" id="PTHR48078">
    <property type="entry name" value="THREONINE DEHYDRATASE, MITOCHONDRIAL-RELATED"/>
    <property type="match status" value="1"/>
</dbReference>
<evidence type="ECO:0000259" key="6">
    <source>
        <dbReference type="Pfam" id="PF00291"/>
    </source>
</evidence>
<dbReference type="PRINTS" id="PR01576">
    <property type="entry name" value="PDEFORMYLASE"/>
</dbReference>
<reference evidence="7 8" key="1">
    <citation type="submission" date="2018-09" db="EMBL/GenBank/DDBJ databases">
        <authorList>
            <person name="Zhu H."/>
        </authorList>
    </citation>
    <scope>NUCLEOTIDE SEQUENCE [LARGE SCALE GENOMIC DNA]</scope>
    <source>
        <strain evidence="7 8">K2S05-167</strain>
    </source>
</reference>
<evidence type="ECO:0000313" key="7">
    <source>
        <dbReference type="EMBL" id="RJF72900.1"/>
    </source>
</evidence>
<name>A0A418V9Y9_9DEIO</name>
<evidence type="ECO:0000256" key="5">
    <source>
        <dbReference type="HAMAP-Rule" id="MF_00163"/>
    </source>
</evidence>
<comment type="catalytic activity">
    <reaction evidence="5">
        <text>N-terminal N-formyl-L-methionyl-[peptide] + H2O = N-terminal L-methionyl-[peptide] + formate</text>
        <dbReference type="Rhea" id="RHEA:24420"/>
        <dbReference type="Rhea" id="RHEA-COMP:10639"/>
        <dbReference type="Rhea" id="RHEA-COMP:10640"/>
        <dbReference type="ChEBI" id="CHEBI:15377"/>
        <dbReference type="ChEBI" id="CHEBI:15740"/>
        <dbReference type="ChEBI" id="CHEBI:49298"/>
        <dbReference type="ChEBI" id="CHEBI:64731"/>
        <dbReference type="EC" id="3.5.1.88"/>
    </reaction>
</comment>
<dbReference type="GO" id="GO:0006567">
    <property type="term" value="P:L-threonine catabolic process"/>
    <property type="evidence" value="ECO:0007669"/>
    <property type="project" value="TreeGrafter"/>
</dbReference>
<keyword evidence="5" id="KW-0408">Iron</keyword>
<feature type="domain" description="Tryptophan synthase beta chain-like PALP" evidence="6">
    <location>
        <begin position="200"/>
        <end position="483"/>
    </location>
</feature>
<dbReference type="SUPFAM" id="SSF56420">
    <property type="entry name" value="Peptide deformylase"/>
    <property type="match status" value="1"/>
</dbReference>
<dbReference type="GO" id="GO:0042586">
    <property type="term" value="F:peptide deformylase activity"/>
    <property type="evidence" value="ECO:0007669"/>
    <property type="project" value="UniProtKB-UniRule"/>
</dbReference>
<dbReference type="InterPro" id="IPR001926">
    <property type="entry name" value="TrpB-like_PALP"/>
</dbReference>
<organism evidence="7 8">
    <name type="scientific">Deinococcus cavernae</name>
    <dbReference type="NCBI Taxonomy" id="2320857"/>
    <lineage>
        <taxon>Bacteria</taxon>
        <taxon>Thermotogati</taxon>
        <taxon>Deinococcota</taxon>
        <taxon>Deinococci</taxon>
        <taxon>Deinococcales</taxon>
        <taxon>Deinococcaceae</taxon>
        <taxon>Deinococcus</taxon>
    </lineage>
</organism>
<dbReference type="GO" id="GO:0009097">
    <property type="term" value="P:isoleucine biosynthetic process"/>
    <property type="evidence" value="ECO:0007669"/>
    <property type="project" value="TreeGrafter"/>
</dbReference>
<keyword evidence="5" id="KW-0648">Protein biosynthesis</keyword>
<dbReference type="GO" id="GO:0046872">
    <property type="term" value="F:metal ion binding"/>
    <property type="evidence" value="ECO:0007669"/>
    <property type="project" value="UniProtKB-KW"/>
</dbReference>
<dbReference type="GO" id="GO:0006412">
    <property type="term" value="P:translation"/>
    <property type="evidence" value="ECO:0007669"/>
    <property type="project" value="UniProtKB-UniRule"/>
</dbReference>
<dbReference type="GO" id="GO:0004794">
    <property type="term" value="F:threonine deaminase activity"/>
    <property type="evidence" value="ECO:0007669"/>
    <property type="project" value="TreeGrafter"/>
</dbReference>
<evidence type="ECO:0000313" key="8">
    <source>
        <dbReference type="Proteomes" id="UP000286287"/>
    </source>
</evidence>
<keyword evidence="8" id="KW-1185">Reference proteome</keyword>